<gene>
    <name evidence="3" type="primary">phaZ</name>
    <name evidence="3" type="ORF">NUTIK01_17370</name>
</gene>
<feature type="compositionally biased region" description="Gly residues" evidence="1">
    <location>
        <begin position="416"/>
        <end position="433"/>
    </location>
</feature>
<dbReference type="InterPro" id="IPR009656">
    <property type="entry name" value="PHB_depo_C"/>
</dbReference>
<dbReference type="Pfam" id="PF06850">
    <property type="entry name" value="PHB_depo_C"/>
    <property type="match status" value="1"/>
</dbReference>
<evidence type="ECO:0000313" key="4">
    <source>
        <dbReference type="Proteomes" id="UP001187221"/>
    </source>
</evidence>
<dbReference type="EMBL" id="BTFW01000001">
    <property type="protein sequence ID" value="GMM60960.1"/>
    <property type="molecule type" value="Genomic_DNA"/>
</dbReference>
<feature type="region of interest" description="Disordered" evidence="1">
    <location>
        <begin position="409"/>
        <end position="433"/>
    </location>
</feature>
<dbReference type="InterPro" id="IPR029058">
    <property type="entry name" value="AB_hydrolase_fold"/>
</dbReference>
<dbReference type="InterPro" id="IPR051321">
    <property type="entry name" value="PHA/PHB_synthase"/>
</dbReference>
<dbReference type="SUPFAM" id="SSF53474">
    <property type="entry name" value="alpha/beta-Hydrolases"/>
    <property type="match status" value="1"/>
</dbReference>
<organism evidence="3 4">
    <name type="scientific">Novosphingobium pituita</name>
    <dbReference type="NCBI Taxonomy" id="3056842"/>
    <lineage>
        <taxon>Bacteria</taxon>
        <taxon>Pseudomonadati</taxon>
        <taxon>Pseudomonadota</taxon>
        <taxon>Alphaproteobacteria</taxon>
        <taxon>Sphingomonadales</taxon>
        <taxon>Sphingomonadaceae</taxon>
        <taxon>Novosphingobium</taxon>
    </lineage>
</organism>
<evidence type="ECO:0000256" key="1">
    <source>
        <dbReference type="SAM" id="MobiDB-lite"/>
    </source>
</evidence>
<sequence>MLYKAYEIQRSLMNASSAWASMMVDILNDPQMPFAAFGPMQTMASALNVFAHATAPRGKPAFAIRTVHVDGHTHAVHETTVVHRPFGDLKLFTHDGLPADAPRLMIVAPMSGHFATLLRGTVERMLERAHVYITDWADAKYVPLAEGHFDLDDYIDYLIGFLEHIGPGAHVMAVCQPSVPAFAATAVMGAKKHPCRPLTLTMMGGPIDTRESPTEVNDHAIAKPFVWFKHNMITTVPENYPGAGRQVYPGFVQLTSFMSMNLGSHMMSHYKLFQHMVQGDGENADSTKKFYDEYRSVCDLPAEFYLQTVDVVFQQHALPQGEFVHRGQAVDLGEITDTAILCIEGEKDDISGIGQTRAALKVTPGVPDEMKQYYLAAEVGHYGIFNGSRWRGRIAPVVEAWMARFNTRDDAAQGSGSSGQGKPRGGGKLSAVN</sequence>
<dbReference type="InterPro" id="IPR010915">
    <property type="entry name" value="PHB_depoly_PhaZ"/>
</dbReference>
<protein>
    <submittedName>
        <fullName evidence="3">Polyhydroxyalkanoate depolymerase</fullName>
    </submittedName>
</protein>
<dbReference type="PANTHER" id="PTHR36837">
    <property type="entry name" value="POLY(3-HYDROXYALKANOATE) POLYMERASE SUBUNIT PHAC"/>
    <property type="match status" value="1"/>
</dbReference>
<dbReference type="RefSeq" id="WP_317974691.1">
    <property type="nucleotide sequence ID" value="NZ_BTFW01000001.1"/>
</dbReference>
<dbReference type="NCBIfam" id="TIGR01849">
    <property type="entry name" value="PHB_depoly_PhaZ"/>
    <property type="match status" value="1"/>
</dbReference>
<accession>A0ABQ6P7A4</accession>
<dbReference type="PANTHER" id="PTHR36837:SF4">
    <property type="entry name" value="BLR0908 PROTEIN"/>
    <property type="match status" value="1"/>
</dbReference>
<evidence type="ECO:0000313" key="3">
    <source>
        <dbReference type="EMBL" id="GMM60960.1"/>
    </source>
</evidence>
<reference evidence="3 4" key="1">
    <citation type="submission" date="2023-06" db="EMBL/GenBank/DDBJ databases">
        <title>Draft genome sequence of Novosphingobium sp. strain IK01.</title>
        <authorList>
            <person name="Hatamoto M."/>
            <person name="Ikarashi T."/>
            <person name="Yamaguchi T."/>
        </authorList>
    </citation>
    <scope>NUCLEOTIDE SEQUENCE [LARGE SCALE GENOMIC DNA]</scope>
    <source>
        <strain evidence="3 4">IK01</strain>
    </source>
</reference>
<keyword evidence="4" id="KW-1185">Reference proteome</keyword>
<comment type="caution">
    <text evidence="3">The sequence shown here is derived from an EMBL/GenBank/DDBJ whole genome shotgun (WGS) entry which is preliminary data.</text>
</comment>
<dbReference type="PIRSF" id="PIRSF020818">
    <property type="entry name" value="PHB_depoly_PhaZ"/>
    <property type="match status" value="1"/>
</dbReference>
<proteinExistence type="predicted"/>
<feature type="domain" description="PHB de-polymerase C-terminal" evidence="2">
    <location>
        <begin position="204"/>
        <end position="404"/>
    </location>
</feature>
<name>A0ABQ6P7A4_9SPHN</name>
<evidence type="ECO:0000259" key="2">
    <source>
        <dbReference type="Pfam" id="PF06850"/>
    </source>
</evidence>
<dbReference type="Proteomes" id="UP001187221">
    <property type="component" value="Unassembled WGS sequence"/>
</dbReference>